<dbReference type="PROSITE" id="PS51094">
    <property type="entry name" value="PTS_EIIA_TYPE_2"/>
    <property type="match status" value="1"/>
</dbReference>
<dbReference type="AlphaFoldDB" id="A0A370DP87"/>
<feature type="domain" description="PTS EIIA type-2" evidence="1">
    <location>
        <begin position="5"/>
        <end position="149"/>
    </location>
</feature>
<gene>
    <name evidence="2" type="primary">ptsN</name>
    <name evidence="2" type="ORF">DIZ78_07450</name>
</gene>
<dbReference type="Pfam" id="PF00359">
    <property type="entry name" value="PTS_EIIA_2"/>
    <property type="match status" value="1"/>
</dbReference>
<dbReference type="InterPro" id="IPR006320">
    <property type="entry name" value="PTS_Nitro_regul"/>
</dbReference>
<comment type="caution">
    <text evidence="2">The sequence shown here is derived from an EMBL/GenBank/DDBJ whole genome shotgun (WGS) entry which is preliminary data.</text>
</comment>
<accession>A0A370DP87</accession>
<dbReference type="GO" id="GO:0030295">
    <property type="term" value="F:protein kinase activator activity"/>
    <property type="evidence" value="ECO:0007669"/>
    <property type="project" value="TreeGrafter"/>
</dbReference>
<dbReference type="NCBIfam" id="TIGR01419">
    <property type="entry name" value="nitro_reg_IIA"/>
    <property type="match status" value="1"/>
</dbReference>
<evidence type="ECO:0000313" key="3">
    <source>
        <dbReference type="Proteomes" id="UP000254771"/>
    </source>
</evidence>
<dbReference type="GO" id="GO:0008982">
    <property type="term" value="F:protein-N(PI)-phosphohistidine-sugar phosphotransferase activity"/>
    <property type="evidence" value="ECO:0007669"/>
    <property type="project" value="InterPro"/>
</dbReference>
<dbReference type="Gene3D" id="3.40.930.10">
    <property type="entry name" value="Mannitol-specific EII, Chain A"/>
    <property type="match status" value="1"/>
</dbReference>
<reference evidence="2 3" key="1">
    <citation type="journal article" date="2018" name="ISME J.">
        <title>Endosymbiont genomes yield clues of tubeworm success.</title>
        <authorList>
            <person name="Li Y."/>
            <person name="Liles M.R."/>
            <person name="Halanych K.M."/>
        </authorList>
    </citation>
    <scope>NUCLEOTIDE SEQUENCE [LARGE SCALE GENOMIC DNA]</scope>
    <source>
        <strain evidence="2">A1462</strain>
    </source>
</reference>
<dbReference type="EMBL" id="QFXE01000008">
    <property type="protein sequence ID" value="RDH86726.1"/>
    <property type="molecule type" value="Genomic_DNA"/>
</dbReference>
<sequence length="156" mass="16944">MFPDGFIVEERIGCQIEASSKKRVLEELGQRLAGEIPALTQDMVFDSLLQRERLGSTGLGRGIALPHARMPQVTNAIGAFIQLRQGADFDAVDGQPVDLAFAMLVPEEATEVHLQLLAKLAAMFSDAGFCDKLRQAETSEGVFELIRLRDGASTGQ</sequence>
<dbReference type="SUPFAM" id="SSF55804">
    <property type="entry name" value="Phoshotransferase/anion transport protein"/>
    <property type="match status" value="1"/>
</dbReference>
<organism evidence="2 3">
    <name type="scientific">endosymbiont of Escarpia spicata</name>
    <dbReference type="NCBI Taxonomy" id="2200908"/>
    <lineage>
        <taxon>Bacteria</taxon>
        <taxon>Pseudomonadati</taxon>
        <taxon>Pseudomonadota</taxon>
        <taxon>Gammaproteobacteria</taxon>
        <taxon>sulfur-oxidizing symbionts</taxon>
    </lineage>
</organism>
<proteinExistence type="predicted"/>
<dbReference type="PROSITE" id="PS00372">
    <property type="entry name" value="PTS_EIIA_TYPE_2_HIS"/>
    <property type="match status" value="1"/>
</dbReference>
<evidence type="ECO:0000313" key="2">
    <source>
        <dbReference type="EMBL" id="RDH86726.1"/>
    </source>
</evidence>
<dbReference type="CDD" id="cd00211">
    <property type="entry name" value="PTS_IIA_fru"/>
    <property type="match status" value="1"/>
</dbReference>
<name>A0A370DP87_9GAMM</name>
<keyword evidence="3" id="KW-1185">Reference proteome</keyword>
<dbReference type="InterPro" id="IPR002178">
    <property type="entry name" value="PTS_EIIA_type-2_dom"/>
</dbReference>
<protein>
    <submittedName>
        <fullName evidence="2">PTS IIA-like nitrogen-regulatory protein PtsN</fullName>
    </submittedName>
</protein>
<evidence type="ECO:0000259" key="1">
    <source>
        <dbReference type="PROSITE" id="PS51094"/>
    </source>
</evidence>
<dbReference type="Proteomes" id="UP000254771">
    <property type="component" value="Unassembled WGS sequence"/>
</dbReference>
<dbReference type="PANTHER" id="PTHR47738">
    <property type="entry name" value="PTS SYSTEM FRUCTOSE-LIKE EIIA COMPONENT-RELATED"/>
    <property type="match status" value="1"/>
</dbReference>
<dbReference type="InterPro" id="IPR016152">
    <property type="entry name" value="PTrfase/Anion_transptr"/>
</dbReference>
<dbReference type="GO" id="GO:0009401">
    <property type="term" value="P:phosphoenolpyruvate-dependent sugar phosphotransferase system"/>
    <property type="evidence" value="ECO:0007669"/>
    <property type="project" value="InterPro"/>
</dbReference>
<dbReference type="PANTHER" id="PTHR47738:SF1">
    <property type="entry name" value="NITROGEN REGULATORY PROTEIN"/>
    <property type="match status" value="1"/>
</dbReference>
<dbReference type="InterPro" id="IPR051541">
    <property type="entry name" value="PTS_SugarTrans_NitroReg"/>
</dbReference>